<protein>
    <recommendedName>
        <fullName evidence="7">Cytochrome b561 domain-containing protein</fullName>
    </recommendedName>
</protein>
<evidence type="ECO:0000313" key="5">
    <source>
        <dbReference type="EMBL" id="KAF2169944.1"/>
    </source>
</evidence>
<keyword evidence="1" id="KW-1133">Transmembrane helix</keyword>
<feature type="domain" description="DUF2427" evidence="3">
    <location>
        <begin position="32"/>
        <end position="132"/>
    </location>
</feature>
<feature type="transmembrane region" description="Helical" evidence="1">
    <location>
        <begin position="219"/>
        <end position="236"/>
    </location>
</feature>
<dbReference type="AlphaFoldDB" id="A0A6A6CS11"/>
<evidence type="ECO:0000256" key="2">
    <source>
        <dbReference type="SAM" id="SignalP"/>
    </source>
</evidence>
<dbReference type="InterPro" id="IPR018825">
    <property type="entry name" value="DUF2427"/>
</dbReference>
<feature type="transmembrane region" description="Helical" evidence="1">
    <location>
        <begin position="280"/>
        <end position="297"/>
    </location>
</feature>
<feature type="transmembrane region" description="Helical" evidence="1">
    <location>
        <begin position="350"/>
        <end position="367"/>
    </location>
</feature>
<evidence type="ECO:0000313" key="6">
    <source>
        <dbReference type="Proteomes" id="UP000799537"/>
    </source>
</evidence>
<dbReference type="PANTHER" id="PTHR31685:SF2">
    <property type="entry name" value="PROTEIN YTP1"/>
    <property type="match status" value="1"/>
</dbReference>
<organism evidence="5 6">
    <name type="scientific">Zasmidium cellare ATCC 36951</name>
    <dbReference type="NCBI Taxonomy" id="1080233"/>
    <lineage>
        <taxon>Eukaryota</taxon>
        <taxon>Fungi</taxon>
        <taxon>Dikarya</taxon>
        <taxon>Ascomycota</taxon>
        <taxon>Pezizomycotina</taxon>
        <taxon>Dothideomycetes</taxon>
        <taxon>Dothideomycetidae</taxon>
        <taxon>Mycosphaerellales</taxon>
        <taxon>Mycosphaerellaceae</taxon>
        <taxon>Zasmidium</taxon>
    </lineage>
</organism>
<dbReference type="OrthoDB" id="4137487at2759"/>
<name>A0A6A6CS11_ZASCE</name>
<accession>A0A6A6CS11</accession>
<feature type="domain" description="Protein YTP1-like C-terminal" evidence="4">
    <location>
        <begin position="160"/>
        <end position="406"/>
    </location>
</feature>
<gene>
    <name evidence="5" type="ORF">M409DRAFT_64357</name>
</gene>
<feature type="transmembrane region" description="Helical" evidence="1">
    <location>
        <begin position="184"/>
        <end position="207"/>
    </location>
</feature>
<dbReference type="PROSITE" id="PS51257">
    <property type="entry name" value="PROKAR_LIPOPROTEIN"/>
    <property type="match status" value="1"/>
</dbReference>
<feature type="transmembrane region" description="Helical" evidence="1">
    <location>
        <begin position="150"/>
        <end position="172"/>
    </location>
</feature>
<dbReference type="PANTHER" id="PTHR31685">
    <property type="entry name" value="INTEGRAL MEMBRANE PROTEIN (AFU_ORTHOLOGUE AFUA_6G12730)-RELATED"/>
    <property type="match status" value="1"/>
</dbReference>
<dbReference type="CDD" id="cd08760">
    <property type="entry name" value="Cyt_b561_FRRS1_like"/>
    <property type="match status" value="1"/>
</dbReference>
<dbReference type="GeneID" id="54569310"/>
<feature type="transmembrane region" description="Helical" evidence="1">
    <location>
        <begin position="382"/>
        <end position="403"/>
    </location>
</feature>
<dbReference type="EMBL" id="ML993586">
    <property type="protein sequence ID" value="KAF2169944.1"/>
    <property type="molecule type" value="Genomic_DNA"/>
</dbReference>
<feature type="transmembrane region" description="Helical" evidence="1">
    <location>
        <begin position="50"/>
        <end position="71"/>
    </location>
</feature>
<evidence type="ECO:0000256" key="1">
    <source>
        <dbReference type="SAM" id="Phobius"/>
    </source>
</evidence>
<keyword evidence="1" id="KW-0812">Transmembrane</keyword>
<dbReference type="Proteomes" id="UP000799537">
    <property type="component" value="Unassembled WGS sequence"/>
</dbReference>
<feature type="transmembrane region" description="Helical" evidence="1">
    <location>
        <begin position="309"/>
        <end position="329"/>
    </location>
</feature>
<proteinExistence type="predicted"/>
<evidence type="ECO:0000259" key="4">
    <source>
        <dbReference type="Pfam" id="PF10355"/>
    </source>
</evidence>
<reference evidence="5" key="1">
    <citation type="journal article" date="2020" name="Stud. Mycol.">
        <title>101 Dothideomycetes genomes: a test case for predicting lifestyles and emergence of pathogens.</title>
        <authorList>
            <person name="Haridas S."/>
            <person name="Albert R."/>
            <person name="Binder M."/>
            <person name="Bloem J."/>
            <person name="Labutti K."/>
            <person name="Salamov A."/>
            <person name="Andreopoulos B."/>
            <person name="Baker S."/>
            <person name="Barry K."/>
            <person name="Bills G."/>
            <person name="Bluhm B."/>
            <person name="Cannon C."/>
            <person name="Castanera R."/>
            <person name="Culley D."/>
            <person name="Daum C."/>
            <person name="Ezra D."/>
            <person name="Gonzalez J."/>
            <person name="Henrissat B."/>
            <person name="Kuo A."/>
            <person name="Liang C."/>
            <person name="Lipzen A."/>
            <person name="Lutzoni F."/>
            <person name="Magnuson J."/>
            <person name="Mondo S."/>
            <person name="Nolan M."/>
            <person name="Ohm R."/>
            <person name="Pangilinan J."/>
            <person name="Park H.-J."/>
            <person name="Ramirez L."/>
            <person name="Alfaro M."/>
            <person name="Sun H."/>
            <person name="Tritt A."/>
            <person name="Yoshinaga Y."/>
            <person name="Zwiers L.-H."/>
            <person name="Turgeon B."/>
            <person name="Goodwin S."/>
            <person name="Spatafora J."/>
            <person name="Crous P."/>
            <person name="Grigoriev I."/>
        </authorList>
    </citation>
    <scope>NUCLEOTIDE SEQUENCE</scope>
    <source>
        <strain evidence="5">ATCC 36951</strain>
    </source>
</reference>
<dbReference type="RefSeq" id="XP_033670833.1">
    <property type="nucleotide sequence ID" value="XM_033816038.1"/>
</dbReference>
<keyword evidence="2" id="KW-0732">Signal</keyword>
<feature type="transmembrane region" description="Helical" evidence="1">
    <location>
        <begin position="251"/>
        <end position="268"/>
    </location>
</feature>
<feature type="transmembrane region" description="Helical" evidence="1">
    <location>
        <begin position="78"/>
        <end position="97"/>
    </location>
</feature>
<feature type="chain" id="PRO_5025508935" description="Cytochrome b561 domain-containing protein" evidence="2">
    <location>
        <begin position="27"/>
        <end position="459"/>
    </location>
</feature>
<evidence type="ECO:0008006" key="7">
    <source>
        <dbReference type="Google" id="ProtNLM"/>
    </source>
</evidence>
<keyword evidence="6" id="KW-1185">Reference proteome</keyword>
<dbReference type="Pfam" id="PF10348">
    <property type="entry name" value="DUF2427"/>
    <property type="match status" value="1"/>
</dbReference>
<keyword evidence="1" id="KW-0472">Membrane</keyword>
<feature type="signal peptide" evidence="2">
    <location>
        <begin position="1"/>
        <end position="26"/>
    </location>
</feature>
<dbReference type="Pfam" id="PF10355">
    <property type="entry name" value="Ytp1"/>
    <property type="match status" value="1"/>
</dbReference>
<dbReference type="InterPro" id="IPR018827">
    <property type="entry name" value="YTP1_C"/>
</dbReference>
<evidence type="ECO:0000259" key="3">
    <source>
        <dbReference type="Pfam" id="PF10348"/>
    </source>
</evidence>
<sequence>MATLQARRMTPITAAMILSCASIALGQDGHDQTPEGEARSDAPLHSTMWIHILLQGFACGMLYPTGMVLGLVRSRWHVPVQVVATTLAIVGYSLGYLHKGAHFGPNAHAKFATPLMLMMIVQSGVGIYLKIHIGTGFLNAIRRQLVRGHGILGAIMPIAIWAQFLLGGIASQGFCRNDHLGQCAAHFIMGSAFIAYGIMLTIILLNGQAWLAGTRRSQEFWDSLIITLWGFVNTFTEHRWGHPWAKNDLDHTSIGILWFAAGLVGMWLSRDRQGRPQRNLIPAVVIILTGWAMGAHPQDLMMSRLVHSTFGYILMSAGGARIIEIAFVLKARTTPIDLEGGHTEINSFQYLPPFLLCAAGFLLMGATEEQMKALSDAGVPPVSYILVLSSGSFFLFLFVLILLHLYSTNKNSSNTGKQPVDLIDDLPRTTGYATTSSSADHQAAKAEDFELHGLMSNDE</sequence>